<accession>K2NY53</accession>
<dbReference type="CDD" id="cd08899">
    <property type="entry name" value="SRPBCC_CalC_Aha1-like_6"/>
    <property type="match status" value="1"/>
</dbReference>
<evidence type="ECO:0000256" key="1">
    <source>
        <dbReference type="ARBA" id="ARBA00006817"/>
    </source>
</evidence>
<dbReference type="AlphaFoldDB" id="K2NY53"/>
<evidence type="ECO:0000259" key="2">
    <source>
        <dbReference type="Pfam" id="PF08327"/>
    </source>
</evidence>
<dbReference type="SUPFAM" id="SSF55961">
    <property type="entry name" value="Bet v1-like"/>
    <property type="match status" value="1"/>
</dbReference>
<dbReference type="Proteomes" id="UP000007374">
    <property type="component" value="Unassembled WGS sequence"/>
</dbReference>
<dbReference type="STRING" id="721133.SAMN05216176_10246"/>
<feature type="domain" description="Activator of Hsp90 ATPase homologue 1/2-like C-terminal" evidence="2">
    <location>
        <begin position="50"/>
        <end position="179"/>
    </location>
</feature>
<comment type="similarity">
    <text evidence="1">Belongs to the AHA1 family.</text>
</comment>
<sequence length="205" mass="23185">MIFGYAGGFISGEFLSERLEDKVMNVIDTDAYGIATAPDTVRFERVLPGPVERVWAYLTEADKRRQWLAGGAMELQPGGAAPLEFRHADFSDETPPERYRDVNEKGFVLRSRVLECDPPRLLAISWPGEKTESEVVFELFPEGSEVMLVVTHKRLPGRDEMLNVSSGWHAHLGILQAVLAETAMPPFWARIEKLETEYRERYSGV</sequence>
<evidence type="ECO:0000313" key="4">
    <source>
        <dbReference type="Proteomes" id="UP000007374"/>
    </source>
</evidence>
<proteinExistence type="inferred from homology"/>
<comment type="caution">
    <text evidence="3">The sequence shown here is derived from an EMBL/GenBank/DDBJ whole genome shotgun (WGS) entry which is preliminary data.</text>
</comment>
<name>K2NY53_9HYPH</name>
<dbReference type="InterPro" id="IPR013538">
    <property type="entry name" value="ASHA1/2-like_C"/>
</dbReference>
<gene>
    <name evidence="3" type="ORF">NA8A_00245</name>
</gene>
<dbReference type="eggNOG" id="COG3832">
    <property type="taxonomic scope" value="Bacteria"/>
</dbReference>
<organism evidence="3 4">
    <name type="scientific">Nitratireductor indicus C115</name>
    <dbReference type="NCBI Taxonomy" id="1231190"/>
    <lineage>
        <taxon>Bacteria</taxon>
        <taxon>Pseudomonadati</taxon>
        <taxon>Pseudomonadota</taxon>
        <taxon>Alphaproteobacteria</taxon>
        <taxon>Hyphomicrobiales</taxon>
        <taxon>Phyllobacteriaceae</taxon>
        <taxon>Nitratireductor</taxon>
    </lineage>
</organism>
<keyword evidence="4" id="KW-1185">Reference proteome</keyword>
<dbReference type="PATRIC" id="fig|1231190.3.peg.51"/>
<dbReference type="EMBL" id="AMSI01000001">
    <property type="protein sequence ID" value="EKF44125.1"/>
    <property type="molecule type" value="Genomic_DNA"/>
</dbReference>
<evidence type="ECO:0000313" key="3">
    <source>
        <dbReference type="EMBL" id="EKF44125.1"/>
    </source>
</evidence>
<reference evidence="3 4" key="1">
    <citation type="journal article" date="2012" name="J. Bacteriol.">
        <title>Genome Sequence of Nitratireductor indicus Type Strain C115.</title>
        <authorList>
            <person name="Lai Q."/>
            <person name="Li G."/>
            <person name="Yu Z."/>
            <person name="Shao Z."/>
        </authorList>
    </citation>
    <scope>NUCLEOTIDE SEQUENCE [LARGE SCALE GENOMIC DNA]</scope>
    <source>
        <strain evidence="3 4">C115</strain>
    </source>
</reference>
<dbReference type="Gene3D" id="3.30.530.20">
    <property type="match status" value="1"/>
</dbReference>
<protein>
    <submittedName>
        <fullName evidence="3">Activator of Hsp90 ATPase-like protein</fullName>
    </submittedName>
</protein>
<dbReference type="InterPro" id="IPR023393">
    <property type="entry name" value="START-like_dom_sf"/>
</dbReference>
<dbReference type="Pfam" id="PF08327">
    <property type="entry name" value="AHSA1"/>
    <property type="match status" value="1"/>
</dbReference>